<evidence type="ECO:0000256" key="1">
    <source>
        <dbReference type="SAM" id="Phobius"/>
    </source>
</evidence>
<dbReference type="Proteomes" id="UP001153321">
    <property type="component" value="Chromosome 3"/>
</dbReference>
<reference evidence="2" key="1">
    <citation type="submission" date="2022-02" db="EMBL/GenBank/DDBJ databases">
        <authorList>
            <person name="King R."/>
        </authorList>
    </citation>
    <scope>NUCLEOTIDE SEQUENCE</scope>
</reference>
<organism evidence="2 3">
    <name type="scientific">Spodoptera littoralis</name>
    <name type="common">Egyptian cotton leafworm</name>
    <dbReference type="NCBI Taxonomy" id="7109"/>
    <lineage>
        <taxon>Eukaryota</taxon>
        <taxon>Metazoa</taxon>
        <taxon>Ecdysozoa</taxon>
        <taxon>Arthropoda</taxon>
        <taxon>Hexapoda</taxon>
        <taxon>Insecta</taxon>
        <taxon>Pterygota</taxon>
        <taxon>Neoptera</taxon>
        <taxon>Endopterygota</taxon>
        <taxon>Lepidoptera</taxon>
        <taxon>Glossata</taxon>
        <taxon>Ditrysia</taxon>
        <taxon>Noctuoidea</taxon>
        <taxon>Noctuidae</taxon>
        <taxon>Amphipyrinae</taxon>
        <taxon>Spodoptera</taxon>
    </lineage>
</organism>
<gene>
    <name evidence="2" type="ORF">SPLIT_LOCUS8693</name>
</gene>
<keyword evidence="1" id="KW-0812">Transmembrane</keyword>
<keyword evidence="3" id="KW-1185">Reference proteome</keyword>
<accession>A0A9P0N5N2</accession>
<feature type="transmembrane region" description="Helical" evidence="1">
    <location>
        <begin position="89"/>
        <end position="106"/>
    </location>
</feature>
<evidence type="ECO:0000313" key="3">
    <source>
        <dbReference type="Proteomes" id="UP001153321"/>
    </source>
</evidence>
<protein>
    <submittedName>
        <fullName evidence="2">Uncharacterized protein</fullName>
    </submittedName>
</protein>
<keyword evidence="1" id="KW-0472">Membrane</keyword>
<proteinExistence type="predicted"/>
<evidence type="ECO:0000313" key="2">
    <source>
        <dbReference type="EMBL" id="CAH1643338.1"/>
    </source>
</evidence>
<dbReference type="AlphaFoldDB" id="A0A9P0N5N2"/>
<name>A0A9P0N5N2_SPOLI</name>
<dbReference type="EMBL" id="LR824534">
    <property type="protein sequence ID" value="CAH1643338.1"/>
    <property type="molecule type" value="Genomic_DNA"/>
</dbReference>
<sequence length="107" mass="12383">MNKKFKMFRLLRQLVRIVAAKVRKIEMIVFNASVKRRGTIHSVCDRGTLGHAARRRGTIHSICEVRSTLYTCYSLDTLKKLISIIPSSLPVFTLFIPSFYTVLFFMK</sequence>
<keyword evidence="1" id="KW-1133">Transmembrane helix</keyword>